<evidence type="ECO:0000313" key="1">
    <source>
        <dbReference type="EMBL" id="GAA3953550.1"/>
    </source>
</evidence>
<reference evidence="2" key="1">
    <citation type="journal article" date="2019" name="Int. J. Syst. Evol. Microbiol.">
        <title>The Global Catalogue of Microorganisms (GCM) 10K type strain sequencing project: providing services to taxonomists for standard genome sequencing and annotation.</title>
        <authorList>
            <consortium name="The Broad Institute Genomics Platform"/>
            <consortium name="The Broad Institute Genome Sequencing Center for Infectious Disease"/>
            <person name="Wu L."/>
            <person name="Ma J."/>
        </authorList>
    </citation>
    <scope>NUCLEOTIDE SEQUENCE [LARGE SCALE GENOMIC DNA]</scope>
    <source>
        <strain evidence="2">JCM 17214</strain>
    </source>
</reference>
<comment type="caution">
    <text evidence="1">The sequence shown here is derived from an EMBL/GenBank/DDBJ whole genome shotgun (WGS) entry which is preliminary data.</text>
</comment>
<dbReference type="Proteomes" id="UP001499909">
    <property type="component" value="Unassembled WGS sequence"/>
</dbReference>
<proteinExistence type="predicted"/>
<gene>
    <name evidence="1" type="ORF">GCM10022406_39070</name>
</gene>
<dbReference type="EMBL" id="BAABDH010000112">
    <property type="protein sequence ID" value="GAA3953550.1"/>
    <property type="molecule type" value="Genomic_DNA"/>
</dbReference>
<sequence length="206" mass="21844">MAAVGIADNSCPCVPCDQLRTQTQGGWGTVAKGKNPGTYRDANFLKVFPSGLVVGSVGGLPNTYYLRFTTSQGIEKFLPQGSTPAALTFSGEDAQIWDQKINVLIGQLVALKLNIYFDLEDANFAPSNINLAFTRISGGIFNGVRVTDLMTIADAAVGAGKLSFVNPLGVTTTFTYSQLNEALSSINENFVDGTSSKGYVLCPTQP</sequence>
<accession>A0ABP7NT14</accession>
<protein>
    <submittedName>
        <fullName evidence="1">Uncharacterized protein</fullName>
    </submittedName>
</protein>
<name>A0ABP7NT14_9BACT</name>
<evidence type="ECO:0000313" key="2">
    <source>
        <dbReference type="Proteomes" id="UP001499909"/>
    </source>
</evidence>
<organism evidence="1 2">
    <name type="scientific">Hymenobacter algoricola</name>
    <dbReference type="NCBI Taxonomy" id="486267"/>
    <lineage>
        <taxon>Bacteria</taxon>
        <taxon>Pseudomonadati</taxon>
        <taxon>Bacteroidota</taxon>
        <taxon>Cytophagia</taxon>
        <taxon>Cytophagales</taxon>
        <taxon>Hymenobacteraceae</taxon>
        <taxon>Hymenobacter</taxon>
    </lineage>
</organism>
<keyword evidence="2" id="KW-1185">Reference proteome</keyword>
<dbReference type="RefSeq" id="WP_345117618.1">
    <property type="nucleotide sequence ID" value="NZ_BAABDH010000112.1"/>
</dbReference>